<sequence>MSRTIIACFDDQARADSAIGDYAAWAARQIKAPLCLLHVLEQKTITHEDYSGQIGLGTRERMLEERTEEEGRVIRQAREQGRLMLEALKTRLTDERLTPQIQQRHGALAPTLREQCTSEDLLVLGRCGHQHSQNHHNQNDEDMSLGAHLEDLAQHLDIPMLIAPARFRVPARAMVAFDGSDRGLEQLSRLVKWGWLEGLEIHVVHVSEPASSQPAERGAELLAAAGLDAKPVTLEGDAGRKLPAYAREQEVDLVAMGAYGHSSLRRFLMGSTTHKLLEAMPSAILLMR</sequence>
<evidence type="ECO:0000256" key="1">
    <source>
        <dbReference type="ARBA" id="ARBA00008791"/>
    </source>
</evidence>
<dbReference type="OrthoDB" id="9804721at2"/>
<dbReference type="PANTHER" id="PTHR46268:SF6">
    <property type="entry name" value="UNIVERSAL STRESS PROTEIN UP12"/>
    <property type="match status" value="1"/>
</dbReference>
<gene>
    <name evidence="3" type="ORF">KSP9073_02303</name>
</gene>
<dbReference type="Gene3D" id="3.40.50.12370">
    <property type="match status" value="1"/>
</dbReference>
<dbReference type="Proteomes" id="UP000244934">
    <property type="component" value="Unassembled WGS sequence"/>
</dbReference>
<dbReference type="SUPFAM" id="SSF52402">
    <property type="entry name" value="Adenine nucleotide alpha hydrolases-like"/>
    <property type="match status" value="2"/>
</dbReference>
<evidence type="ECO:0000313" key="4">
    <source>
        <dbReference type="Proteomes" id="UP000244934"/>
    </source>
</evidence>
<keyword evidence="4" id="KW-1185">Reference proteome</keyword>
<evidence type="ECO:0000313" key="3">
    <source>
        <dbReference type="EMBL" id="SPJ34269.1"/>
    </source>
</evidence>
<dbReference type="InterPro" id="IPR006015">
    <property type="entry name" value="Universal_stress_UspA"/>
</dbReference>
<dbReference type="RefSeq" id="WP_108843079.1">
    <property type="nucleotide sequence ID" value="NZ_ONZI01000003.1"/>
</dbReference>
<dbReference type="PRINTS" id="PR01438">
    <property type="entry name" value="UNVRSLSTRESS"/>
</dbReference>
<evidence type="ECO:0000259" key="2">
    <source>
        <dbReference type="Pfam" id="PF00582"/>
    </source>
</evidence>
<dbReference type="CDD" id="cd00293">
    <property type="entry name" value="USP-like"/>
    <property type="match status" value="2"/>
</dbReference>
<feature type="domain" description="UspA" evidence="2">
    <location>
        <begin position="219"/>
        <end position="286"/>
    </location>
</feature>
<dbReference type="InterPro" id="IPR006016">
    <property type="entry name" value="UspA"/>
</dbReference>
<protein>
    <recommendedName>
        <fullName evidence="2">UspA domain-containing protein</fullName>
    </recommendedName>
</protein>
<dbReference type="EMBL" id="ONZI01000003">
    <property type="protein sequence ID" value="SPJ34269.1"/>
    <property type="molecule type" value="Genomic_DNA"/>
</dbReference>
<comment type="similarity">
    <text evidence="1">Belongs to the universal stress protein A family.</text>
</comment>
<name>A0A2R8CN27_9GAMM</name>
<organism evidence="3 4">
    <name type="scientific">Kushneria phyllosphaerae</name>
    <dbReference type="NCBI Taxonomy" id="2100822"/>
    <lineage>
        <taxon>Bacteria</taxon>
        <taxon>Pseudomonadati</taxon>
        <taxon>Pseudomonadota</taxon>
        <taxon>Gammaproteobacteria</taxon>
        <taxon>Oceanospirillales</taxon>
        <taxon>Halomonadaceae</taxon>
        <taxon>Kushneria</taxon>
    </lineage>
</organism>
<proteinExistence type="inferred from homology"/>
<dbReference type="AlphaFoldDB" id="A0A2R8CN27"/>
<dbReference type="PANTHER" id="PTHR46268">
    <property type="entry name" value="STRESS RESPONSE PROTEIN NHAX"/>
    <property type="match status" value="1"/>
</dbReference>
<dbReference type="Pfam" id="PF00582">
    <property type="entry name" value="Usp"/>
    <property type="match status" value="2"/>
</dbReference>
<feature type="domain" description="UspA" evidence="2">
    <location>
        <begin position="1"/>
        <end position="163"/>
    </location>
</feature>
<accession>A0A2R8CN27</accession>
<reference evidence="4" key="1">
    <citation type="submission" date="2018-03" db="EMBL/GenBank/DDBJ databases">
        <authorList>
            <person name="Navarro De La Torre S."/>
        </authorList>
    </citation>
    <scope>NUCLEOTIDE SEQUENCE [LARGE SCALE GENOMIC DNA]</scope>
    <source>
        <strain evidence="4">EAod3</strain>
    </source>
</reference>